<protein>
    <recommendedName>
        <fullName evidence="2 10">FAD:protein FMN transferase</fullName>
        <ecNumber evidence="1 10">2.7.1.180</ecNumber>
    </recommendedName>
    <alternativeName>
        <fullName evidence="8 10">Flavin transferase</fullName>
    </alternativeName>
</protein>
<reference evidence="12 13" key="1">
    <citation type="submission" date="2020-08" db="EMBL/GenBank/DDBJ databases">
        <title>Genomic Encyclopedia of Type Strains, Phase III (KMG-III): the genomes of soil and plant-associated and newly described type strains.</title>
        <authorList>
            <person name="Whitman W."/>
        </authorList>
    </citation>
    <scope>NUCLEOTIDE SEQUENCE [LARGE SCALE GENOMIC DNA]</scope>
    <source>
        <strain evidence="12 13">CECT 8693</strain>
    </source>
</reference>
<evidence type="ECO:0000313" key="13">
    <source>
        <dbReference type="Proteomes" id="UP000567067"/>
    </source>
</evidence>
<keyword evidence="7 10" id="KW-0460">Magnesium</keyword>
<dbReference type="PANTHER" id="PTHR30040:SF2">
    <property type="entry name" value="FAD:PROTEIN FMN TRANSFERASE"/>
    <property type="match status" value="1"/>
</dbReference>
<evidence type="ECO:0000256" key="9">
    <source>
        <dbReference type="ARBA" id="ARBA00048540"/>
    </source>
</evidence>
<evidence type="ECO:0000256" key="7">
    <source>
        <dbReference type="ARBA" id="ARBA00022842"/>
    </source>
</evidence>
<gene>
    <name evidence="12" type="ORF">FHR92_002948</name>
</gene>
<evidence type="ECO:0000256" key="10">
    <source>
        <dbReference type="PIRNR" id="PIRNR006268"/>
    </source>
</evidence>
<evidence type="ECO:0000256" key="3">
    <source>
        <dbReference type="ARBA" id="ARBA00022630"/>
    </source>
</evidence>
<feature type="binding site" evidence="11">
    <location>
        <position position="267"/>
    </location>
    <ligand>
        <name>Mg(2+)</name>
        <dbReference type="ChEBI" id="CHEBI:18420"/>
    </ligand>
</feature>
<keyword evidence="3 10" id="KW-0285">Flavoprotein</keyword>
<name>A0A7W3SUM9_9BACL</name>
<proteinExistence type="inferred from homology"/>
<comment type="catalytic activity">
    <reaction evidence="9 10">
        <text>L-threonyl-[protein] + FAD = FMN-L-threonyl-[protein] + AMP + H(+)</text>
        <dbReference type="Rhea" id="RHEA:36847"/>
        <dbReference type="Rhea" id="RHEA-COMP:11060"/>
        <dbReference type="Rhea" id="RHEA-COMP:11061"/>
        <dbReference type="ChEBI" id="CHEBI:15378"/>
        <dbReference type="ChEBI" id="CHEBI:30013"/>
        <dbReference type="ChEBI" id="CHEBI:57692"/>
        <dbReference type="ChEBI" id="CHEBI:74257"/>
        <dbReference type="ChEBI" id="CHEBI:456215"/>
        <dbReference type="EC" id="2.7.1.180"/>
    </reaction>
</comment>
<dbReference type="SUPFAM" id="SSF143631">
    <property type="entry name" value="ApbE-like"/>
    <property type="match status" value="1"/>
</dbReference>
<comment type="cofactor">
    <cofactor evidence="11">
        <name>Mg(2+)</name>
        <dbReference type="ChEBI" id="CHEBI:18420"/>
    </cofactor>
    <cofactor evidence="11">
        <name>Mn(2+)</name>
        <dbReference type="ChEBI" id="CHEBI:29035"/>
    </cofactor>
    <text evidence="11">Magnesium. Can also use manganese.</text>
</comment>
<dbReference type="EMBL" id="JACJIP010000019">
    <property type="protein sequence ID" value="MBA9086470.1"/>
    <property type="molecule type" value="Genomic_DNA"/>
</dbReference>
<keyword evidence="4 10" id="KW-0808">Transferase</keyword>
<keyword evidence="13" id="KW-1185">Reference proteome</keyword>
<dbReference type="AlphaFoldDB" id="A0A7W3SUM9"/>
<keyword evidence="5 10" id="KW-0479">Metal-binding</keyword>
<evidence type="ECO:0000256" key="1">
    <source>
        <dbReference type="ARBA" id="ARBA00011955"/>
    </source>
</evidence>
<evidence type="ECO:0000256" key="11">
    <source>
        <dbReference type="PIRSR" id="PIRSR006268-2"/>
    </source>
</evidence>
<evidence type="ECO:0000256" key="8">
    <source>
        <dbReference type="ARBA" id="ARBA00031306"/>
    </source>
</evidence>
<keyword evidence="12" id="KW-0449">Lipoprotein</keyword>
<feature type="binding site" evidence="11">
    <location>
        <position position="149"/>
    </location>
    <ligand>
        <name>Mg(2+)</name>
        <dbReference type="ChEBI" id="CHEBI:18420"/>
    </ligand>
</feature>
<evidence type="ECO:0000256" key="5">
    <source>
        <dbReference type="ARBA" id="ARBA00022723"/>
    </source>
</evidence>
<dbReference type="GO" id="GO:0016740">
    <property type="term" value="F:transferase activity"/>
    <property type="evidence" value="ECO:0007669"/>
    <property type="project" value="UniProtKB-UniRule"/>
</dbReference>
<feature type="binding site" evidence="11">
    <location>
        <position position="263"/>
    </location>
    <ligand>
        <name>Mg(2+)</name>
        <dbReference type="ChEBI" id="CHEBI:18420"/>
    </ligand>
</feature>
<dbReference type="Gene3D" id="3.10.520.10">
    <property type="entry name" value="ApbE-like domains"/>
    <property type="match status" value="1"/>
</dbReference>
<dbReference type="RefSeq" id="WP_182536633.1">
    <property type="nucleotide sequence ID" value="NZ_JACJIP010000019.1"/>
</dbReference>
<evidence type="ECO:0000256" key="2">
    <source>
        <dbReference type="ARBA" id="ARBA00016337"/>
    </source>
</evidence>
<dbReference type="PIRSF" id="PIRSF006268">
    <property type="entry name" value="ApbE"/>
    <property type="match status" value="1"/>
</dbReference>
<dbReference type="Proteomes" id="UP000567067">
    <property type="component" value="Unassembled WGS sequence"/>
</dbReference>
<dbReference type="PANTHER" id="PTHR30040">
    <property type="entry name" value="THIAMINE BIOSYNTHESIS LIPOPROTEIN APBE"/>
    <property type="match status" value="1"/>
</dbReference>
<accession>A0A7W3SUM9</accession>
<evidence type="ECO:0000313" key="12">
    <source>
        <dbReference type="EMBL" id="MBA9086470.1"/>
    </source>
</evidence>
<dbReference type="InterPro" id="IPR024932">
    <property type="entry name" value="ApbE"/>
</dbReference>
<dbReference type="EC" id="2.7.1.180" evidence="1 10"/>
<keyword evidence="6 10" id="KW-0274">FAD</keyword>
<dbReference type="InterPro" id="IPR003374">
    <property type="entry name" value="ApbE-like_sf"/>
</dbReference>
<evidence type="ECO:0000256" key="6">
    <source>
        <dbReference type="ARBA" id="ARBA00022827"/>
    </source>
</evidence>
<dbReference type="Pfam" id="PF02424">
    <property type="entry name" value="ApbE"/>
    <property type="match status" value="1"/>
</dbReference>
<comment type="similarity">
    <text evidence="10">Belongs to the ApbE family.</text>
</comment>
<sequence length="321" mass="34925">MSKTMNTQSINFGMNTEMTHRAFGKHAEEALRAVAGEAVRLEQMLSCFIPGSEISRINKSAGIQCEKLSLDTYELLSLAVHFSSFCQGLFDVTIGPLAALWDYKSSYEIPDEAKIRRVLALVNYADLMLDSYEKTAGLQKAGQSVNLGGIGKGFASDKLIEVFKKFDVTSACTNIGGNVAVLGTKPDGSPWRVGIRHPRQEGRLIGAVSVADKGVVTSGDYQRYFWDRNGKRRHHILNPHTGYPAESGLISVTIVADSATTADALSTLFFVAGIEKGRKLLANFPGAEVILVDPELQVYVSQGLKDCFQADKGIRTNILNS</sequence>
<dbReference type="GO" id="GO:0046872">
    <property type="term" value="F:metal ion binding"/>
    <property type="evidence" value="ECO:0007669"/>
    <property type="project" value="UniProtKB-UniRule"/>
</dbReference>
<organism evidence="12 13">
    <name type="scientific">Fontibacillus solani</name>
    <dbReference type="NCBI Taxonomy" id="1572857"/>
    <lineage>
        <taxon>Bacteria</taxon>
        <taxon>Bacillati</taxon>
        <taxon>Bacillota</taxon>
        <taxon>Bacilli</taxon>
        <taxon>Bacillales</taxon>
        <taxon>Paenibacillaceae</taxon>
        <taxon>Fontibacillus</taxon>
    </lineage>
</organism>
<comment type="caution">
    <text evidence="12">The sequence shown here is derived from an EMBL/GenBank/DDBJ whole genome shotgun (WGS) entry which is preliminary data.</text>
</comment>
<evidence type="ECO:0000256" key="4">
    <source>
        <dbReference type="ARBA" id="ARBA00022679"/>
    </source>
</evidence>